<dbReference type="AlphaFoldDB" id="A0A4U8YJD5"/>
<keyword evidence="3" id="KW-0378">Hydrolase</keyword>
<dbReference type="Proteomes" id="UP000507962">
    <property type="component" value="Unassembled WGS sequence"/>
</dbReference>
<reference evidence="6 7" key="1">
    <citation type="submission" date="2019-03" db="EMBL/GenBank/DDBJ databases">
        <authorList>
            <person name="Nijsse B."/>
        </authorList>
    </citation>
    <scope>NUCLEOTIDE SEQUENCE [LARGE SCALE GENOMIC DNA]</scope>
    <source>
        <strain evidence="6">Desulfoluna butyratoxydans MSL71</strain>
    </source>
</reference>
<keyword evidence="7" id="KW-1185">Reference proteome</keyword>
<feature type="domain" description="NlpC/P60" evidence="5">
    <location>
        <begin position="1"/>
        <end position="131"/>
    </location>
</feature>
<dbReference type="Gene3D" id="3.90.1720.10">
    <property type="entry name" value="endopeptidase domain like (from Nostoc punctiforme)"/>
    <property type="match status" value="1"/>
</dbReference>
<evidence type="ECO:0000313" key="7">
    <source>
        <dbReference type="Proteomes" id="UP000507962"/>
    </source>
</evidence>
<evidence type="ECO:0000313" key="6">
    <source>
        <dbReference type="EMBL" id="VFQ43855.1"/>
    </source>
</evidence>
<evidence type="ECO:0000256" key="2">
    <source>
        <dbReference type="ARBA" id="ARBA00022670"/>
    </source>
</evidence>
<dbReference type="PROSITE" id="PS51935">
    <property type="entry name" value="NLPC_P60"/>
    <property type="match status" value="1"/>
</dbReference>
<dbReference type="GO" id="GO:0008234">
    <property type="term" value="F:cysteine-type peptidase activity"/>
    <property type="evidence" value="ECO:0007669"/>
    <property type="project" value="UniProtKB-KW"/>
</dbReference>
<dbReference type="SUPFAM" id="SSF54001">
    <property type="entry name" value="Cysteine proteinases"/>
    <property type="match status" value="1"/>
</dbReference>
<dbReference type="InterPro" id="IPR038765">
    <property type="entry name" value="Papain-like_cys_pep_sf"/>
</dbReference>
<evidence type="ECO:0000256" key="4">
    <source>
        <dbReference type="ARBA" id="ARBA00022807"/>
    </source>
</evidence>
<evidence type="ECO:0000259" key="5">
    <source>
        <dbReference type="PROSITE" id="PS51935"/>
    </source>
</evidence>
<dbReference type="EMBL" id="CAADHO010000002">
    <property type="protein sequence ID" value="VFQ43855.1"/>
    <property type="molecule type" value="Genomic_DNA"/>
</dbReference>
<accession>A0A4U8YJD5</accession>
<protein>
    <submittedName>
        <fullName evidence="6">Endopeptidase nlpc/p60 domain</fullName>
    </submittedName>
</protein>
<gene>
    <name evidence="6" type="ORF">MSL71_14960</name>
</gene>
<evidence type="ECO:0000256" key="1">
    <source>
        <dbReference type="ARBA" id="ARBA00007074"/>
    </source>
</evidence>
<dbReference type="GO" id="GO:0006508">
    <property type="term" value="P:proteolysis"/>
    <property type="evidence" value="ECO:0007669"/>
    <property type="project" value="UniProtKB-KW"/>
</dbReference>
<comment type="similarity">
    <text evidence="1">Belongs to the peptidase C40 family.</text>
</comment>
<dbReference type="Pfam" id="PF00877">
    <property type="entry name" value="NLPC_P60"/>
    <property type="match status" value="1"/>
</dbReference>
<evidence type="ECO:0000256" key="3">
    <source>
        <dbReference type="ARBA" id="ARBA00022801"/>
    </source>
</evidence>
<dbReference type="InterPro" id="IPR000064">
    <property type="entry name" value="NLP_P60_dom"/>
</dbReference>
<keyword evidence="4" id="KW-0788">Thiol protease</keyword>
<sequence>MVRYFEIPYKHNGKSFTGADCWGFVVLYFESKLGIKLRDYKDIIPPAYADVRNSTIFIDNAEAEFEKVETLRENDCILLNVDSKTPNHVAIYIGNEKIIHMIHPAGVVVSRLTEWQSKVHGYYRYRGVNAS</sequence>
<organism evidence="6 7">
    <name type="scientific">Desulfoluna butyratoxydans</name>
    <dbReference type="NCBI Taxonomy" id="231438"/>
    <lineage>
        <taxon>Bacteria</taxon>
        <taxon>Pseudomonadati</taxon>
        <taxon>Thermodesulfobacteriota</taxon>
        <taxon>Desulfobacteria</taxon>
        <taxon>Desulfobacterales</taxon>
        <taxon>Desulfolunaceae</taxon>
        <taxon>Desulfoluna</taxon>
    </lineage>
</organism>
<name>A0A4U8YJD5_9BACT</name>
<proteinExistence type="inferred from homology"/>
<keyword evidence="2" id="KW-0645">Protease</keyword>
<dbReference type="RefSeq" id="WP_180138341.1">
    <property type="nucleotide sequence ID" value="NZ_CAADHO010000002.1"/>
</dbReference>